<proteinExistence type="predicted"/>
<gene>
    <name evidence="1" type="ORF">D8854_00385</name>
</gene>
<protein>
    <submittedName>
        <fullName evidence="1">Uncharacterized protein</fullName>
    </submittedName>
</protein>
<sequence length="67" mass="7784">MRGATSIIGNIPIALSRNHELHCKVCSPNFYDFKFLSTFSPIFITFIYLFPPTTDSLKNEYDYFLNI</sequence>
<organism evidence="1 2">
    <name type="scientific">Streptococcus mitis</name>
    <dbReference type="NCBI Taxonomy" id="28037"/>
    <lineage>
        <taxon>Bacteria</taxon>
        <taxon>Bacillati</taxon>
        <taxon>Bacillota</taxon>
        <taxon>Bacilli</taxon>
        <taxon>Lactobacillales</taxon>
        <taxon>Streptococcaceae</taxon>
        <taxon>Streptococcus</taxon>
        <taxon>Streptococcus mitis group</taxon>
    </lineage>
</organism>
<dbReference type="EMBL" id="RJNS01000001">
    <property type="protein sequence ID" value="RSI83341.1"/>
    <property type="molecule type" value="Genomic_DNA"/>
</dbReference>
<comment type="caution">
    <text evidence="1">The sequence shown here is derived from an EMBL/GenBank/DDBJ whole genome shotgun (WGS) entry which is preliminary data.</text>
</comment>
<dbReference type="AlphaFoldDB" id="A0A3R9JMX8"/>
<evidence type="ECO:0000313" key="2">
    <source>
        <dbReference type="Proteomes" id="UP000278970"/>
    </source>
</evidence>
<reference evidence="1 2" key="1">
    <citation type="submission" date="2018-11" db="EMBL/GenBank/DDBJ databases">
        <title>Species Designations Belie Phenotypic and Genotypic Heterogeneity in Oral Streptococci.</title>
        <authorList>
            <person name="Velsko I."/>
        </authorList>
    </citation>
    <scope>NUCLEOTIDE SEQUENCE [LARGE SCALE GENOMIC DNA]</scope>
    <source>
        <strain evidence="1 2">BCA11</strain>
    </source>
</reference>
<evidence type="ECO:0000313" key="1">
    <source>
        <dbReference type="EMBL" id="RSI83341.1"/>
    </source>
</evidence>
<dbReference type="Proteomes" id="UP000278970">
    <property type="component" value="Unassembled WGS sequence"/>
</dbReference>
<accession>A0A3R9JMX8</accession>
<name>A0A3R9JMX8_STRMT</name>